<keyword evidence="3" id="KW-1185">Reference proteome</keyword>
<organism evidence="2 3">
    <name type="scientific">Alicyclobacillus fastidiosus</name>
    <dbReference type="NCBI Taxonomy" id="392011"/>
    <lineage>
        <taxon>Bacteria</taxon>
        <taxon>Bacillati</taxon>
        <taxon>Bacillota</taxon>
        <taxon>Bacilli</taxon>
        <taxon>Bacillales</taxon>
        <taxon>Alicyclobacillaceae</taxon>
        <taxon>Alicyclobacillus</taxon>
    </lineage>
</organism>
<evidence type="ECO:0000313" key="3">
    <source>
        <dbReference type="Proteomes" id="UP001579974"/>
    </source>
</evidence>
<accession>A0ABV5AJN5</accession>
<keyword evidence="1" id="KW-1133">Transmembrane helix</keyword>
<reference evidence="2 3" key="1">
    <citation type="journal article" date="2024" name="Int. J. Mol. Sci.">
        <title>Exploration of Alicyclobacillus spp. Genome in Search of Antibiotic Resistance.</title>
        <authorList>
            <person name="Bucka-Kolendo J."/>
            <person name="Kiousi D.E."/>
            <person name="Dekowska A."/>
            <person name="Mikolajczuk-Szczyrba A."/>
            <person name="Karadedos D.M."/>
            <person name="Michael P."/>
            <person name="Galanis A."/>
            <person name="Sokolowska B."/>
        </authorList>
    </citation>
    <scope>NUCLEOTIDE SEQUENCE [LARGE SCALE GENOMIC DNA]</scope>
    <source>
        <strain evidence="2 3">KKP 3000</strain>
    </source>
</reference>
<keyword evidence="1" id="KW-0812">Transmembrane</keyword>
<feature type="transmembrane region" description="Helical" evidence="1">
    <location>
        <begin position="9"/>
        <end position="27"/>
    </location>
</feature>
<dbReference type="EMBL" id="JBDXSU010000016">
    <property type="protein sequence ID" value="MFB5192015.1"/>
    <property type="molecule type" value="Genomic_DNA"/>
</dbReference>
<sequence length="211" mass="24111">MINRVNKFLLYVSVSASVLALIFFFYMTLDVWRLSDASIGFIGAIIGGFISGVLTVGGVVLTLNKQDNDRKREEDRKFLENYPQKFLYTTRIQRRIGHLINISLYERQKRWSALVRSKDEVAAITEEIIRVIGGRYAIVADRKALSFSSIEAINETKIARLANTGKADEYFEELDKQIEHFTEIINGLEMIVSTYKGNLTDMHTEISAKFN</sequence>
<keyword evidence="1" id="KW-0472">Membrane</keyword>
<dbReference type="Proteomes" id="UP001579974">
    <property type="component" value="Unassembled WGS sequence"/>
</dbReference>
<comment type="caution">
    <text evidence="2">The sequence shown here is derived from an EMBL/GenBank/DDBJ whole genome shotgun (WGS) entry which is preliminary data.</text>
</comment>
<evidence type="ECO:0008006" key="4">
    <source>
        <dbReference type="Google" id="ProtNLM"/>
    </source>
</evidence>
<evidence type="ECO:0000313" key="2">
    <source>
        <dbReference type="EMBL" id="MFB5192015.1"/>
    </source>
</evidence>
<dbReference type="RefSeq" id="WP_275476032.1">
    <property type="nucleotide sequence ID" value="NZ_CP162940.1"/>
</dbReference>
<protein>
    <recommendedName>
        <fullName evidence="4">5-bromo-4-chloroindolyl phosphate hydrolysis protein</fullName>
    </recommendedName>
</protein>
<name>A0ABV5AJN5_9BACL</name>
<proteinExistence type="predicted"/>
<feature type="transmembrane region" description="Helical" evidence="1">
    <location>
        <begin position="39"/>
        <end position="63"/>
    </location>
</feature>
<gene>
    <name evidence="2" type="ORF">KKP3000_000807</name>
</gene>
<evidence type="ECO:0000256" key="1">
    <source>
        <dbReference type="SAM" id="Phobius"/>
    </source>
</evidence>